<reference evidence="2 3" key="1">
    <citation type="submission" date="2017-03" db="EMBL/GenBank/DDBJ databases">
        <title>Genome sequence of Clostridium oryzae DSM 28571.</title>
        <authorList>
            <person name="Poehlein A."/>
            <person name="Daniel R."/>
        </authorList>
    </citation>
    <scope>NUCLEOTIDE SEQUENCE [LARGE SCALE GENOMIC DNA]</scope>
    <source>
        <strain evidence="2 3">DSM 28571</strain>
    </source>
</reference>
<accession>A0A1V4I3Q2</accession>
<keyword evidence="3" id="KW-1185">Reference proteome</keyword>
<dbReference type="InterPro" id="IPR001387">
    <property type="entry name" value="Cro/C1-type_HTH"/>
</dbReference>
<dbReference type="InterPro" id="IPR010982">
    <property type="entry name" value="Lambda_DNA-bd_dom_sf"/>
</dbReference>
<evidence type="ECO:0000313" key="2">
    <source>
        <dbReference type="EMBL" id="OPJ54606.1"/>
    </source>
</evidence>
<dbReference type="AlphaFoldDB" id="A0A1V4I3Q2"/>
<feature type="domain" description="HTH cro/C1-type" evidence="1">
    <location>
        <begin position="15"/>
        <end position="68"/>
    </location>
</feature>
<dbReference type="Gene3D" id="1.10.260.40">
    <property type="entry name" value="lambda repressor-like DNA-binding domains"/>
    <property type="match status" value="1"/>
</dbReference>
<protein>
    <submittedName>
        <fullName evidence="2">Antitoxin HipB</fullName>
    </submittedName>
</protein>
<gene>
    <name evidence="2" type="ORF">CLORY_45450</name>
</gene>
<dbReference type="PROSITE" id="PS50943">
    <property type="entry name" value="HTH_CROC1"/>
    <property type="match status" value="1"/>
</dbReference>
<organism evidence="2 3">
    <name type="scientific">Clostridium oryzae</name>
    <dbReference type="NCBI Taxonomy" id="1450648"/>
    <lineage>
        <taxon>Bacteria</taxon>
        <taxon>Bacillati</taxon>
        <taxon>Bacillota</taxon>
        <taxon>Clostridia</taxon>
        <taxon>Eubacteriales</taxon>
        <taxon>Clostridiaceae</taxon>
        <taxon>Clostridium</taxon>
    </lineage>
</organism>
<comment type="caution">
    <text evidence="2">The sequence shown here is derived from an EMBL/GenBank/DDBJ whole genome shotgun (WGS) entry which is preliminary data.</text>
</comment>
<evidence type="ECO:0000313" key="3">
    <source>
        <dbReference type="Proteomes" id="UP000190080"/>
    </source>
</evidence>
<dbReference type="SMART" id="SM00530">
    <property type="entry name" value="HTH_XRE"/>
    <property type="match status" value="2"/>
</dbReference>
<evidence type="ECO:0000259" key="1">
    <source>
        <dbReference type="PROSITE" id="PS50943"/>
    </source>
</evidence>
<dbReference type="CDD" id="cd00093">
    <property type="entry name" value="HTH_XRE"/>
    <property type="match status" value="2"/>
</dbReference>
<dbReference type="STRING" id="1450648.CLORY_45450"/>
<dbReference type="EMBL" id="MZGV01000140">
    <property type="protein sequence ID" value="OPJ54606.1"/>
    <property type="molecule type" value="Genomic_DNA"/>
</dbReference>
<proteinExistence type="predicted"/>
<sequence>MQYSGMPCNTLAERLKKSRLLTGLSQEELAKKVGISRSVLNDVEAGYRDKILKPTLLKLLTVLDRDILCDEYYRFVLEQEEKLKPLVEKYGLRKLARMIGVDPSSLDHWKRGDYQISRRHFERIVELNLLRRECEVFSVNSFL</sequence>
<dbReference type="Proteomes" id="UP000190080">
    <property type="component" value="Unassembled WGS sequence"/>
</dbReference>
<dbReference type="Pfam" id="PF01381">
    <property type="entry name" value="HTH_3"/>
    <property type="match status" value="1"/>
</dbReference>
<dbReference type="GO" id="GO:0003677">
    <property type="term" value="F:DNA binding"/>
    <property type="evidence" value="ECO:0007669"/>
    <property type="project" value="InterPro"/>
</dbReference>
<dbReference type="SUPFAM" id="SSF47413">
    <property type="entry name" value="lambda repressor-like DNA-binding domains"/>
    <property type="match status" value="1"/>
</dbReference>
<name>A0A1V4I3Q2_9CLOT</name>